<name>A0A9E7RVZ6_METWO</name>
<dbReference type="EMBL" id="CP104550">
    <property type="protein sequence ID" value="UXH31499.1"/>
    <property type="molecule type" value="Genomic_DNA"/>
</dbReference>
<organism evidence="1">
    <name type="scientific">Methanothermobacter wolfeii</name>
    <name type="common">Methanobacterium wolfei</name>
    <dbReference type="NCBI Taxonomy" id="145261"/>
    <lineage>
        <taxon>Archaea</taxon>
        <taxon>Methanobacteriati</taxon>
        <taxon>Methanobacteriota</taxon>
        <taxon>Methanomada group</taxon>
        <taxon>Methanobacteria</taxon>
        <taxon>Methanobacteriales</taxon>
        <taxon>Methanobacteriaceae</taxon>
        <taxon>Methanothermobacter</taxon>
    </lineage>
</organism>
<protein>
    <submittedName>
        <fullName evidence="1">Uncharacterized protein</fullName>
    </submittedName>
</protein>
<dbReference type="Proteomes" id="UP001065373">
    <property type="component" value="Chromosome"/>
</dbReference>
<dbReference type="AlphaFoldDB" id="A0A9E7RVZ6"/>
<evidence type="ECO:0000313" key="1">
    <source>
        <dbReference type="EMBL" id="UXH31499.1"/>
    </source>
</evidence>
<dbReference type="GeneID" id="75107212"/>
<reference evidence="1" key="1">
    <citation type="submission" date="2022-09" db="EMBL/GenBank/DDBJ databases">
        <title>Characterization of three MwoI isoschizomers from sequenced genome and metagenomes.</title>
        <authorList>
            <person name="Fomenkov A."/>
            <person name="Xu S.Y."/>
            <person name="Roberts R.J."/>
        </authorList>
    </citation>
    <scope>NUCLEOTIDE SEQUENCE</scope>
    <source>
        <strain evidence="1">DSM 2970</strain>
    </source>
</reference>
<proteinExistence type="predicted"/>
<sequence length="264" mass="29478">MVEVTVTTFYCGCVLGGGHDSHGLLHLEGGDPVKILVNNREVPVTGLSVNHMINSVAKATFSTHEEVRVGYSVSVISDDDKKIFEGYVNHVTLDYGSMTSNCWAISSPIHNRLMQYSYTFKEQEFHSWGVVLLRFLQSCGITLHPHSCIPAQSRVNAGASYLYGTMVQPGKSSLETFMKLHPFHGMVETKDDVKVITVTWNDLIQNIMEETGRDIFWILHGKMMYIGCKGNAGFEVNPNLLKSLKITEDATEVVESLENLRVVY</sequence>
<accession>A0A9E7RVZ6</accession>
<gene>
    <name evidence="1" type="ORF">N5910_08130</name>
</gene>
<dbReference type="RefSeq" id="WP_261599544.1">
    <property type="nucleotide sequence ID" value="NZ_CP104550.1"/>
</dbReference>